<dbReference type="PANTHER" id="PTHR32098:SF5">
    <property type="entry name" value="LYCOPENE BETA_EPSILON CYCLASE PROTEIN"/>
    <property type="match status" value="1"/>
</dbReference>
<protein>
    <submittedName>
        <fullName evidence="1">FAD-binding oxidoreductase</fullName>
    </submittedName>
</protein>
<reference evidence="1" key="1">
    <citation type="submission" date="2020-05" db="EMBL/GenBank/DDBJ databases">
        <authorList>
            <person name="Zhu T."/>
            <person name="Keshari N."/>
            <person name="Lu X."/>
        </authorList>
    </citation>
    <scope>NUCLEOTIDE SEQUENCE</scope>
    <source>
        <strain evidence="1">NK1-22</strain>
    </source>
</reference>
<evidence type="ECO:0000313" key="1">
    <source>
        <dbReference type="EMBL" id="WOB45480.1"/>
    </source>
</evidence>
<gene>
    <name evidence="1" type="ORF">HNI00_21850</name>
</gene>
<proteinExistence type="predicted"/>
<organism evidence="1">
    <name type="scientific">Thermoleptolyngbya oregonensis NK1-22</name>
    <dbReference type="NCBI Taxonomy" id="2547457"/>
    <lineage>
        <taxon>Bacteria</taxon>
        <taxon>Bacillati</taxon>
        <taxon>Cyanobacteriota</taxon>
        <taxon>Cyanophyceae</taxon>
        <taxon>Oculatellales</taxon>
        <taxon>Oculatellaceae</taxon>
        <taxon>Thermoleptolyngbya</taxon>
    </lineage>
</organism>
<dbReference type="EMBL" id="CP053540">
    <property type="protein sequence ID" value="WOB45480.1"/>
    <property type="molecule type" value="Genomic_DNA"/>
</dbReference>
<dbReference type="RefSeq" id="WP_316789487.1">
    <property type="nucleotide sequence ID" value="NZ_CP053540.1"/>
</dbReference>
<dbReference type="InterPro" id="IPR036188">
    <property type="entry name" value="FAD/NAD-bd_sf"/>
</dbReference>
<dbReference type="PANTHER" id="PTHR32098">
    <property type="entry name" value="LYCOPENE BETA/EPSILON CYCLASE PROTEIN"/>
    <property type="match status" value="1"/>
</dbReference>
<dbReference type="Gene3D" id="3.50.50.60">
    <property type="entry name" value="FAD/NAD(P)-binding domain"/>
    <property type="match status" value="1"/>
</dbReference>
<dbReference type="SUPFAM" id="SSF51905">
    <property type="entry name" value="FAD/NAD(P)-binding domain"/>
    <property type="match status" value="1"/>
</dbReference>
<dbReference type="KEGG" id="tog:HNI00_21850"/>
<dbReference type="AlphaFoldDB" id="A0AA96Y7B5"/>
<name>A0AA96Y7B5_9CYAN</name>
<accession>A0AA96Y7B5</accession>
<sequence length="528" mass="58328">MGLAETLLSALPDNPLVGLRRADALWQAYREGRIPCPTVITESSEPLGETEWDVVICGGTLGLLMGCALVRRGWRVALLERGMLQGRDQEWNISRRELAVLVHLHLLSPAELEGAIASEYNPARIAFQGGTELWVRDVLNVGVSPRQLLETLKAKFLAAGGQLFEQTGFAAATVHPDGVAVQAGNGFKTRLLLDAMGHFSPISQQARGGQKPDAVCMVVGTCARGFPHNETGDLFASITPIENQCQYFWEAFPARDGRTTYLFTYLDAHPSRPSLEQLFDEYFRLLPQYQGVALEALNIGRSLYGFFPCYRQSPLQPKWSRILPIGDSSGGQSPLSFGGFGAMLRHLPRLADGIHQALATDQLHRSALALLQPYQPNLSVTWLFQRAMSVGVDQTVPPDRINQLLSAVFADMAALGDPVLRPFLQDVVQFPALAQAMLRTSVAHPRLVLQIIPQVGLGTLAGWLWHYANLGLYAGLDQIGQLHKRFGGISLRPWSKSLPPPWRYRISRWLDAWKYGSGGDYEQEEQGE</sequence>